<comment type="similarity">
    <text evidence="2">Belongs to the VgrG protein family.</text>
</comment>
<dbReference type="InterPro" id="IPR037026">
    <property type="entry name" value="Vgr_OB-fold_dom_sf"/>
</dbReference>
<organism evidence="7 8">
    <name type="scientific">Archangium lansingense</name>
    <dbReference type="NCBI Taxonomy" id="2995310"/>
    <lineage>
        <taxon>Bacteria</taxon>
        <taxon>Pseudomonadati</taxon>
        <taxon>Myxococcota</taxon>
        <taxon>Myxococcia</taxon>
        <taxon>Myxococcales</taxon>
        <taxon>Cystobacterineae</taxon>
        <taxon>Archangiaceae</taxon>
        <taxon>Archangium</taxon>
    </lineage>
</organism>
<dbReference type="Pfam" id="PF05954">
    <property type="entry name" value="Phage_GPD"/>
    <property type="match status" value="1"/>
</dbReference>
<name>A0ABT4A898_9BACT</name>
<evidence type="ECO:0000259" key="6">
    <source>
        <dbReference type="Pfam" id="PF22178"/>
    </source>
</evidence>
<protein>
    <submittedName>
        <fullName evidence="7">Type VI secretion system tip protein TssI/VgrG</fullName>
    </submittedName>
</protein>
<dbReference type="Gene3D" id="3.55.50.10">
    <property type="entry name" value="Baseplate protein-like domains"/>
    <property type="match status" value="1"/>
</dbReference>
<evidence type="ECO:0000256" key="3">
    <source>
        <dbReference type="ARBA" id="ARBA00022525"/>
    </source>
</evidence>
<gene>
    <name evidence="7" type="primary">tssI</name>
    <name evidence="7" type="ORF">OV287_25740</name>
</gene>
<dbReference type="Pfam" id="PF22178">
    <property type="entry name" value="Gp5_trimer_C"/>
    <property type="match status" value="1"/>
</dbReference>
<dbReference type="NCBIfam" id="TIGR01646">
    <property type="entry name" value="vgr_GE"/>
    <property type="match status" value="1"/>
</dbReference>
<evidence type="ECO:0000313" key="7">
    <source>
        <dbReference type="EMBL" id="MCY1077878.1"/>
    </source>
</evidence>
<dbReference type="SUPFAM" id="SSF69349">
    <property type="entry name" value="Phage fibre proteins"/>
    <property type="match status" value="2"/>
</dbReference>
<dbReference type="Gene3D" id="4.10.220.110">
    <property type="match status" value="1"/>
</dbReference>
<dbReference type="SUPFAM" id="SSF69279">
    <property type="entry name" value="Phage tail proteins"/>
    <property type="match status" value="2"/>
</dbReference>
<dbReference type="InterPro" id="IPR050708">
    <property type="entry name" value="T6SS_VgrG/RHS"/>
</dbReference>
<comment type="subcellular location">
    <subcellularLocation>
        <location evidence="1">Secreted</location>
    </subcellularLocation>
</comment>
<dbReference type="Pfam" id="PF04717">
    <property type="entry name" value="Phage_base_V"/>
    <property type="match status" value="1"/>
</dbReference>
<accession>A0ABT4A898</accession>
<evidence type="ECO:0000259" key="5">
    <source>
        <dbReference type="Pfam" id="PF04717"/>
    </source>
</evidence>
<keyword evidence="3" id="KW-0964">Secreted</keyword>
<evidence type="ECO:0000256" key="2">
    <source>
        <dbReference type="ARBA" id="ARBA00005558"/>
    </source>
</evidence>
<feature type="region of interest" description="Disordered" evidence="4">
    <location>
        <begin position="792"/>
        <end position="814"/>
    </location>
</feature>
<keyword evidence="8" id="KW-1185">Reference proteome</keyword>
<feature type="domain" description="Gp5/Type VI secretion system Vgr protein OB-fold" evidence="5">
    <location>
        <begin position="382"/>
        <end position="450"/>
    </location>
</feature>
<dbReference type="InterPro" id="IPR054030">
    <property type="entry name" value="Gp5_Vgr_C"/>
</dbReference>
<dbReference type="NCBIfam" id="TIGR03361">
    <property type="entry name" value="VI_Rhs_Vgr"/>
    <property type="match status" value="1"/>
</dbReference>
<dbReference type="Gene3D" id="2.30.110.50">
    <property type="match status" value="1"/>
</dbReference>
<dbReference type="PANTHER" id="PTHR32305">
    <property type="match status" value="1"/>
</dbReference>
<evidence type="ECO:0000313" key="8">
    <source>
        <dbReference type="Proteomes" id="UP001207654"/>
    </source>
</evidence>
<comment type="caution">
    <text evidence="7">The sequence shown here is derived from an EMBL/GenBank/DDBJ whole genome shotgun (WGS) entry which is preliminary data.</text>
</comment>
<feature type="domain" description="Gp5/Type VI secretion system Vgr C-terminal trimerisation" evidence="6">
    <location>
        <begin position="467"/>
        <end position="585"/>
    </location>
</feature>
<dbReference type="SUPFAM" id="SSF69255">
    <property type="entry name" value="gp5 N-terminal domain-like"/>
    <property type="match status" value="1"/>
</dbReference>
<sequence>MGAPVTPAFTLRIGSQEPEALVVSGFSGREALSRLYEFQVDFHPLEDVPLESEELLGSEALLTVRLPEDKTRWVHGRVRALDSLGKHGGRWRYRAWVVPGAWWLSQVKRSRIFQAQAVPQIIKAVLEEGGVKVKLSLSGSYEAREYCTQYRETDFAFVSRLMEWEGLFYFFEHTEDGHLLVVGDKPNVHEALPSGAKLPLRENEGLAEDKEYLSSLQRVHRLRPGKVHLKDYDFEKPSLDVSGKTQDSSNGQASLEVYDYPGEYVAPGVGKGAAKVRLEEAVQAARTLEGEGVCPRLTPGYRFEVEDAGVHAGEYVAVEVVHSGWQPETRGSREALGKLYRNSFKCMPSSVPFRPRRTTPLPHIPGLQTATVVGPGGEEIHTDDHGRIKVQFHWDREGQRDDKASCWVRVGQAWGGPAWGALYLPRMGQEVVVRFLEGNPDRPLIAGTVYNGSNPTPYALPDDKTKSTLKSASSLGSDGFNEFRIEDAAGEEEIFVHGQKDEDLTTENDKDQLVRAYEDLLVKKDRSRTVDGNQSLRVVLDDGSLIEGNQTLQVTGNRSTRTIGSHDEDVEGNQSMTVSKNVTASVVQAMSETVGAAKALSVGGSYLINVALAKTEAVGGLKSVQVGGALSEFVVGSRQEMVEKDTSVKVGGDYKTEIKGQVSETLGKDFKGQVGKKHELGVKEATSALAKSFELKADKFSLVVNGKLILSMEKSGKVHFAPKTFTVDGSDIKVKGGKVKMEPAGSMKDKSVKLKEIQALQEDKVKNSVHVEMEMADSTALAGQKFEVKLPDGSTKSGKVDGGGAASVAEAKPGQSEISFPDLAKLAE</sequence>
<dbReference type="InterPro" id="IPR006531">
    <property type="entry name" value="Gp5/Vgr_OB"/>
</dbReference>
<dbReference type="InterPro" id="IPR006533">
    <property type="entry name" value="T6SS_Vgr_RhsGE"/>
</dbReference>
<evidence type="ECO:0000256" key="4">
    <source>
        <dbReference type="SAM" id="MobiDB-lite"/>
    </source>
</evidence>
<dbReference type="InterPro" id="IPR017847">
    <property type="entry name" value="T6SS_RhsGE_Vgr_subset"/>
</dbReference>
<dbReference type="EMBL" id="JAPNKA010000001">
    <property type="protein sequence ID" value="MCY1077878.1"/>
    <property type="molecule type" value="Genomic_DNA"/>
</dbReference>
<evidence type="ECO:0000256" key="1">
    <source>
        <dbReference type="ARBA" id="ARBA00004613"/>
    </source>
</evidence>
<dbReference type="Gene3D" id="2.40.50.230">
    <property type="entry name" value="Gp5 N-terminal domain"/>
    <property type="match status" value="1"/>
</dbReference>
<proteinExistence type="inferred from homology"/>
<dbReference type="Proteomes" id="UP001207654">
    <property type="component" value="Unassembled WGS sequence"/>
</dbReference>
<dbReference type="RefSeq" id="WP_267536686.1">
    <property type="nucleotide sequence ID" value="NZ_JAPNKA010000001.1"/>
</dbReference>
<reference evidence="7 8" key="1">
    <citation type="submission" date="2022-11" db="EMBL/GenBank/DDBJ databases">
        <title>Minimal conservation of predation-associated metabolite biosynthetic gene clusters underscores biosynthetic potential of Myxococcota including descriptions for ten novel species: Archangium lansinium sp. nov., Myxococcus landrumus sp. nov., Nannocystis bai.</title>
        <authorList>
            <person name="Ahearne A."/>
            <person name="Stevens C."/>
            <person name="Phillips K."/>
        </authorList>
    </citation>
    <scope>NUCLEOTIDE SEQUENCE [LARGE SCALE GENOMIC DNA]</scope>
    <source>
        <strain evidence="7 8">MIWBW</strain>
    </source>
</reference>
<dbReference type="PANTHER" id="PTHR32305:SF15">
    <property type="entry name" value="PROTEIN RHSA-RELATED"/>
    <property type="match status" value="1"/>
</dbReference>